<feature type="domain" description="AXH" evidence="8">
    <location>
        <begin position="419"/>
        <end position="549"/>
    </location>
</feature>
<keyword evidence="5" id="KW-0804">Transcription</keyword>
<evidence type="ECO:0000256" key="2">
    <source>
        <dbReference type="ARBA" id="ARBA00022491"/>
    </source>
</evidence>
<feature type="compositionally biased region" description="Polar residues" evidence="7">
    <location>
        <begin position="787"/>
        <end position="801"/>
    </location>
</feature>
<dbReference type="GO" id="GO:0006355">
    <property type="term" value="P:regulation of DNA-templated transcription"/>
    <property type="evidence" value="ECO:0007669"/>
    <property type="project" value="InterPro"/>
</dbReference>
<dbReference type="Pfam" id="PF08517">
    <property type="entry name" value="AXH"/>
    <property type="match status" value="1"/>
</dbReference>
<sequence length="801" mass="88662">MSNDEYKTSLLNYNRFYFGQPTTNNNINYCSNNYTNNNIYQTVFPVKQSDKNSIASIITPSSQKPTHQADDVNDNNNSNTDKRVIGSQFVPMNLITNTGLDLSHSIRKPTFTTYYNNESLAHNNSNNSYVSSPSSSTSTSIDVENDDNDDCGERIMSPVSIPSHQQKPLLNDTRNPSQSAFTNMELTAGSIPSGFPLNYQQLYANNAALYGTPVMFSGAIHAAHASYMAGLPLHAALSPNETYLKAIQAAACGIYSPTALVPPPPPPSASSATALNTSLISGKPSSLHNPTASSMMALAPSSQPMGISKSPQQHHQQQQYSPNIASSCIAEVEQQKKDYHVPPLNSQTSLRLNASGSGSSNNNNSTGTYLNDKVNERLTSVDASKDSHFKVPNGKEGSLKHRILRPPSNSECATEPAKTPVMRTYSSTTNFKKGNYIELANGALRRVEDMRTEDFIQCAERSPHHQLAESTVVKINTSLPTTAVITFSYDRNRSKVDMEVSLDHPFFVYGQGWASCNPEMSMKMFGLKCQRLQVGDICISLTKREQPRQSTPPVSHTTQNSSLTQLNEALNYQRRHALTVSSPNAANIKSPSLPTMSATTEMPYAASMNAHAFSIPVPQANHHLQQQQQQQQHHHHQVQQQAYAEMAKLMSSYAYAKGLPQLPHEQLKEVVMDAALMQNLSPKMMSAFYQNQIFQLAQQQQQQQQQQQEHLRQTELKNNQQRVVANAHYNVSTNLNSSHSPQPTDLENNLSQQQQQPPQTQPLDVTMSRKRRWSAPENMFDDDESDTQPPRNGSSPATARS</sequence>
<feature type="compositionally biased region" description="Low complexity" evidence="7">
    <location>
        <begin position="124"/>
        <end position="140"/>
    </location>
</feature>
<proteinExistence type="predicted"/>
<feature type="compositionally biased region" description="Polar residues" evidence="7">
    <location>
        <begin position="283"/>
        <end position="311"/>
    </location>
</feature>
<dbReference type="AlphaFoldDB" id="A0A0L0BV17"/>
<evidence type="ECO:0000313" key="9">
    <source>
        <dbReference type="EMBL" id="KNC23848.1"/>
    </source>
</evidence>
<evidence type="ECO:0000256" key="1">
    <source>
        <dbReference type="ARBA" id="ARBA00004123"/>
    </source>
</evidence>
<protein>
    <recommendedName>
        <fullName evidence="8">AXH domain-containing protein</fullName>
    </recommendedName>
</protein>
<accession>A0A0L0BV17</accession>
<evidence type="ECO:0000313" key="10">
    <source>
        <dbReference type="Proteomes" id="UP000037069"/>
    </source>
</evidence>
<dbReference type="SUPFAM" id="SSF102031">
    <property type="entry name" value="AXH domain"/>
    <property type="match status" value="1"/>
</dbReference>
<feature type="region of interest" description="Disordered" evidence="7">
    <location>
        <begin position="341"/>
        <end position="370"/>
    </location>
</feature>
<dbReference type="PROSITE" id="PS51148">
    <property type="entry name" value="AXH"/>
    <property type="match status" value="1"/>
</dbReference>
<keyword evidence="10" id="KW-1185">Reference proteome</keyword>
<feature type="compositionally biased region" description="Polar residues" evidence="7">
    <location>
        <begin position="733"/>
        <end position="751"/>
    </location>
</feature>
<dbReference type="InterPro" id="IPR003652">
    <property type="entry name" value="Ataxin_AXH_dom"/>
</dbReference>
<evidence type="ECO:0000256" key="6">
    <source>
        <dbReference type="ARBA" id="ARBA00023242"/>
    </source>
</evidence>
<comment type="subcellular location">
    <subcellularLocation>
        <location evidence="1">Nucleus</location>
    </subcellularLocation>
</comment>
<organism evidence="9 10">
    <name type="scientific">Lucilia cuprina</name>
    <name type="common">Green bottle fly</name>
    <name type="synonym">Australian sheep blowfly</name>
    <dbReference type="NCBI Taxonomy" id="7375"/>
    <lineage>
        <taxon>Eukaryota</taxon>
        <taxon>Metazoa</taxon>
        <taxon>Ecdysozoa</taxon>
        <taxon>Arthropoda</taxon>
        <taxon>Hexapoda</taxon>
        <taxon>Insecta</taxon>
        <taxon>Pterygota</taxon>
        <taxon>Neoptera</taxon>
        <taxon>Endopterygota</taxon>
        <taxon>Diptera</taxon>
        <taxon>Brachycera</taxon>
        <taxon>Muscomorpha</taxon>
        <taxon>Oestroidea</taxon>
        <taxon>Calliphoridae</taxon>
        <taxon>Luciliinae</taxon>
        <taxon>Lucilia</taxon>
    </lineage>
</organism>
<dbReference type="GO" id="GO:0005634">
    <property type="term" value="C:nucleus"/>
    <property type="evidence" value="ECO:0007669"/>
    <property type="project" value="UniProtKB-SubCell"/>
</dbReference>
<feature type="region of interest" description="Disordered" evidence="7">
    <location>
        <begin position="58"/>
        <end position="83"/>
    </location>
</feature>
<evidence type="ECO:0000256" key="3">
    <source>
        <dbReference type="ARBA" id="ARBA00023015"/>
    </source>
</evidence>
<dbReference type="SMART" id="SM00536">
    <property type="entry name" value="AXH"/>
    <property type="match status" value="1"/>
</dbReference>
<dbReference type="OrthoDB" id="10000452at2759"/>
<feature type="compositionally biased region" description="Low complexity" evidence="7">
    <location>
        <begin position="752"/>
        <end position="762"/>
    </location>
</feature>
<feature type="region of interest" description="Disordered" evidence="7">
    <location>
        <begin position="124"/>
        <end position="152"/>
    </location>
</feature>
<keyword evidence="2" id="KW-0678">Repressor</keyword>
<evidence type="ECO:0000256" key="5">
    <source>
        <dbReference type="ARBA" id="ARBA00023163"/>
    </source>
</evidence>
<dbReference type="GO" id="GO:0003723">
    <property type="term" value="F:RNA binding"/>
    <property type="evidence" value="ECO:0007669"/>
    <property type="project" value="InterPro"/>
</dbReference>
<dbReference type="GO" id="GO:0003677">
    <property type="term" value="F:DNA binding"/>
    <property type="evidence" value="ECO:0007669"/>
    <property type="project" value="UniProtKB-KW"/>
</dbReference>
<comment type="caution">
    <text evidence="9">The sequence shown here is derived from an EMBL/GenBank/DDBJ whole genome shotgun (WGS) entry which is preliminary data.</text>
</comment>
<keyword evidence="3" id="KW-0805">Transcription regulation</keyword>
<dbReference type="InterPro" id="IPR036096">
    <property type="entry name" value="Ataxin_AXH_dom_sf"/>
</dbReference>
<evidence type="ECO:0000256" key="4">
    <source>
        <dbReference type="ARBA" id="ARBA00023125"/>
    </source>
</evidence>
<evidence type="ECO:0000259" key="8">
    <source>
        <dbReference type="PROSITE" id="PS51148"/>
    </source>
</evidence>
<reference evidence="9 10" key="1">
    <citation type="journal article" date="2015" name="Nat. Commun.">
        <title>Lucilia cuprina genome unlocks parasitic fly biology to underpin future interventions.</title>
        <authorList>
            <person name="Anstead C.A."/>
            <person name="Korhonen P.K."/>
            <person name="Young N.D."/>
            <person name="Hall R.S."/>
            <person name="Jex A.R."/>
            <person name="Murali S.C."/>
            <person name="Hughes D.S."/>
            <person name="Lee S.F."/>
            <person name="Perry T."/>
            <person name="Stroehlein A.J."/>
            <person name="Ansell B.R."/>
            <person name="Breugelmans B."/>
            <person name="Hofmann A."/>
            <person name="Qu J."/>
            <person name="Dugan S."/>
            <person name="Lee S.L."/>
            <person name="Chao H."/>
            <person name="Dinh H."/>
            <person name="Han Y."/>
            <person name="Doddapaneni H.V."/>
            <person name="Worley K.C."/>
            <person name="Muzny D.M."/>
            <person name="Ioannidis P."/>
            <person name="Waterhouse R.M."/>
            <person name="Zdobnov E.M."/>
            <person name="James P.J."/>
            <person name="Bagnall N.H."/>
            <person name="Kotze A.C."/>
            <person name="Gibbs R.A."/>
            <person name="Richards S."/>
            <person name="Batterham P."/>
            <person name="Gasser R.B."/>
        </authorList>
    </citation>
    <scope>NUCLEOTIDE SEQUENCE [LARGE SCALE GENOMIC DNA]</scope>
    <source>
        <strain evidence="9 10">LS</strain>
        <tissue evidence="9">Full body</tissue>
    </source>
</reference>
<dbReference type="InterPro" id="IPR043404">
    <property type="entry name" value="ATAXIN1-like"/>
</dbReference>
<name>A0A0L0BV17_LUCCU</name>
<dbReference type="STRING" id="7375.A0A0L0BV17"/>
<dbReference type="EMBL" id="JRES01001295">
    <property type="protein sequence ID" value="KNC23848.1"/>
    <property type="molecule type" value="Genomic_DNA"/>
</dbReference>
<feature type="region of interest" description="Disordered" evidence="7">
    <location>
        <begin position="386"/>
        <end position="417"/>
    </location>
</feature>
<feature type="compositionally biased region" description="Low complexity" evidence="7">
    <location>
        <begin position="353"/>
        <end position="365"/>
    </location>
</feature>
<feature type="region of interest" description="Disordered" evidence="7">
    <location>
        <begin position="280"/>
        <end position="322"/>
    </location>
</feature>
<dbReference type="PANTHER" id="PTHR13392">
    <property type="entry name" value="ATAXIN 1"/>
    <property type="match status" value="1"/>
</dbReference>
<keyword evidence="4" id="KW-0238">DNA-binding</keyword>
<dbReference type="Proteomes" id="UP000037069">
    <property type="component" value="Unassembled WGS sequence"/>
</dbReference>
<keyword evidence="6" id="KW-0539">Nucleus</keyword>
<dbReference type="PANTHER" id="PTHR13392:SF13">
    <property type="entry name" value="AXH DOMAIN-CONTAINING PROTEIN"/>
    <property type="match status" value="1"/>
</dbReference>
<gene>
    <name evidence="9" type="ORF">FF38_12867</name>
</gene>
<feature type="region of interest" description="Disordered" evidence="7">
    <location>
        <begin position="733"/>
        <end position="801"/>
    </location>
</feature>
<evidence type="ECO:0000256" key="7">
    <source>
        <dbReference type="SAM" id="MobiDB-lite"/>
    </source>
</evidence>